<organism evidence="1 2">
    <name type="scientific">Senna tora</name>
    <dbReference type="NCBI Taxonomy" id="362788"/>
    <lineage>
        <taxon>Eukaryota</taxon>
        <taxon>Viridiplantae</taxon>
        <taxon>Streptophyta</taxon>
        <taxon>Embryophyta</taxon>
        <taxon>Tracheophyta</taxon>
        <taxon>Spermatophyta</taxon>
        <taxon>Magnoliopsida</taxon>
        <taxon>eudicotyledons</taxon>
        <taxon>Gunneridae</taxon>
        <taxon>Pentapetalae</taxon>
        <taxon>rosids</taxon>
        <taxon>fabids</taxon>
        <taxon>Fabales</taxon>
        <taxon>Fabaceae</taxon>
        <taxon>Caesalpinioideae</taxon>
        <taxon>Cassia clade</taxon>
        <taxon>Senna</taxon>
    </lineage>
</organism>
<keyword evidence="2" id="KW-1185">Reference proteome</keyword>
<gene>
    <name evidence="1" type="ORF">G2W53_011952</name>
</gene>
<proteinExistence type="predicted"/>
<reference evidence="1" key="1">
    <citation type="submission" date="2020-09" db="EMBL/GenBank/DDBJ databases">
        <title>Genome-Enabled Discovery of Anthraquinone Biosynthesis in Senna tora.</title>
        <authorList>
            <person name="Kang S.-H."/>
            <person name="Pandey R.P."/>
            <person name="Lee C.-M."/>
            <person name="Sim J.-S."/>
            <person name="Jeong J.-T."/>
            <person name="Choi B.-S."/>
            <person name="Jung M."/>
            <person name="Ginzburg D."/>
            <person name="Zhao K."/>
            <person name="Won S.Y."/>
            <person name="Oh T.-J."/>
            <person name="Yu Y."/>
            <person name="Kim N.-H."/>
            <person name="Lee O.R."/>
            <person name="Lee T.-H."/>
            <person name="Bashyal P."/>
            <person name="Kim T.-S."/>
            <person name="Lee W.-H."/>
            <person name="Kawkins C."/>
            <person name="Kim C.-K."/>
            <person name="Kim J.S."/>
            <person name="Ahn B.O."/>
            <person name="Rhee S.Y."/>
            <person name="Sohng J.K."/>
        </authorList>
    </citation>
    <scope>NUCLEOTIDE SEQUENCE</scope>
    <source>
        <tissue evidence="1">Leaf</tissue>
    </source>
</reference>
<dbReference type="Proteomes" id="UP000634136">
    <property type="component" value="Unassembled WGS sequence"/>
</dbReference>
<dbReference type="EMBL" id="JAAIUW010000005">
    <property type="protein sequence ID" value="KAF7829619.1"/>
    <property type="molecule type" value="Genomic_DNA"/>
</dbReference>
<evidence type="ECO:0000313" key="1">
    <source>
        <dbReference type="EMBL" id="KAF7829619.1"/>
    </source>
</evidence>
<comment type="caution">
    <text evidence="1">The sequence shown here is derived from an EMBL/GenBank/DDBJ whole genome shotgun (WGS) entry which is preliminary data.</text>
</comment>
<dbReference type="AlphaFoldDB" id="A0A834U3H2"/>
<protein>
    <submittedName>
        <fullName evidence="1">Uncharacterized protein</fullName>
    </submittedName>
</protein>
<evidence type="ECO:0000313" key="2">
    <source>
        <dbReference type="Proteomes" id="UP000634136"/>
    </source>
</evidence>
<name>A0A834U3H2_9FABA</name>
<sequence length="58" mass="6439">MQQKVGEAEARSMSRPTLGLTNPDCVNRWNTSLTKPVVVLIAFPSLFGSHKYIPDSYS</sequence>
<accession>A0A834U3H2</accession>